<protein>
    <submittedName>
        <fullName evidence="1">Uncharacterized protein</fullName>
    </submittedName>
</protein>
<evidence type="ECO:0000313" key="2">
    <source>
        <dbReference type="Proteomes" id="UP001145114"/>
    </source>
</evidence>
<organism evidence="1 2">
    <name type="scientific">Spiromyces aspiralis</name>
    <dbReference type="NCBI Taxonomy" id="68401"/>
    <lineage>
        <taxon>Eukaryota</taxon>
        <taxon>Fungi</taxon>
        <taxon>Fungi incertae sedis</taxon>
        <taxon>Zoopagomycota</taxon>
        <taxon>Kickxellomycotina</taxon>
        <taxon>Kickxellomycetes</taxon>
        <taxon>Kickxellales</taxon>
        <taxon>Kickxellaceae</taxon>
        <taxon>Spiromyces</taxon>
    </lineage>
</organism>
<reference evidence="1" key="1">
    <citation type="submission" date="2022-06" db="EMBL/GenBank/DDBJ databases">
        <title>Phylogenomic reconstructions and comparative analyses of Kickxellomycotina fungi.</title>
        <authorList>
            <person name="Reynolds N.K."/>
            <person name="Stajich J.E."/>
            <person name="Barry K."/>
            <person name="Grigoriev I.V."/>
            <person name="Crous P."/>
            <person name="Smith M.E."/>
        </authorList>
    </citation>
    <scope>NUCLEOTIDE SEQUENCE</scope>
    <source>
        <strain evidence="1">RSA 2271</strain>
    </source>
</reference>
<accession>A0ACC1H8Z8</accession>
<dbReference type="EMBL" id="JAMZIH010007741">
    <property type="protein sequence ID" value="KAJ1672847.1"/>
    <property type="molecule type" value="Genomic_DNA"/>
</dbReference>
<evidence type="ECO:0000313" key="1">
    <source>
        <dbReference type="EMBL" id="KAJ1672847.1"/>
    </source>
</evidence>
<sequence>MFFNPDPQVLGDILSDQVHGINVVYAILTGKGIEDSEKIRIAHVVQQTLQSYLHQGVQSYHRLYEIAAEIIRQGGNGILNGGGIAYGGIIGAMPGYANGMSATVGLPGAHTPTSYHPHHPLQIQQPHQQAVSYPYGGLALNTAGISGGYTYGVHAMPGTAQQVMVPPGSSIRTGFISPMEGHLPASMSVSDGVHHHQLAPDLPALSTITATSGIVNPALEDNHYEQRPVMVATRAGSNEPQ</sequence>
<keyword evidence="2" id="KW-1185">Reference proteome</keyword>
<gene>
    <name evidence="1" type="ORF">EV182_006374</name>
</gene>
<name>A0ACC1H8Z8_9FUNG</name>
<dbReference type="Proteomes" id="UP001145114">
    <property type="component" value="Unassembled WGS sequence"/>
</dbReference>
<proteinExistence type="predicted"/>
<comment type="caution">
    <text evidence="1">The sequence shown here is derived from an EMBL/GenBank/DDBJ whole genome shotgun (WGS) entry which is preliminary data.</text>
</comment>